<sequence>MLIKDIFEVPIENDIDPVIKVGDRADDRKLASEIDSYVVTPNIERYLEDFLEHYTDSIRISTDEIVVWISGYFGSGKSHLAKIASLLVENRTLDGVPAIKRFQARIPADAPLKDSIIRSLTRIDQCETEVLAFNLNTLQDSKTTHLPRLLLSQYYISRGYSGNLLYARVIESEMDRRGKLDQLHTAVEAIAGKPCRYVLVMDESGQWIEDDEGKLATLTALVEEAAQEGKGRIWVLVTTHEDMPSIYQNARALKADMKKAEGRFRHKFSLTTENIELFLEDRIFKKTQSGNKEVIAAYERNPGSLRDLGELKN</sequence>
<comment type="caution">
    <text evidence="1">The sequence shown here is derived from an EMBL/GenBank/DDBJ whole genome shotgun (WGS) entry which is preliminary data.</text>
</comment>
<evidence type="ECO:0000313" key="1">
    <source>
        <dbReference type="EMBL" id="KKL68146.1"/>
    </source>
</evidence>
<dbReference type="EMBL" id="LAZR01026625">
    <property type="protein sequence ID" value="KKL68146.1"/>
    <property type="molecule type" value="Genomic_DNA"/>
</dbReference>
<proteinExistence type="predicted"/>
<name>A0A0F9EPE8_9ZZZZ</name>
<reference evidence="1" key="1">
    <citation type="journal article" date="2015" name="Nature">
        <title>Complex archaea that bridge the gap between prokaryotes and eukaryotes.</title>
        <authorList>
            <person name="Spang A."/>
            <person name="Saw J.H."/>
            <person name="Jorgensen S.L."/>
            <person name="Zaremba-Niedzwiedzka K."/>
            <person name="Martijn J."/>
            <person name="Lind A.E."/>
            <person name="van Eijk R."/>
            <person name="Schleper C."/>
            <person name="Guy L."/>
            <person name="Ettema T.J."/>
        </authorList>
    </citation>
    <scope>NUCLEOTIDE SEQUENCE</scope>
</reference>
<gene>
    <name evidence="1" type="ORF">LCGC14_2127910</name>
</gene>
<accession>A0A0F9EPE8</accession>
<organism evidence="1">
    <name type="scientific">marine sediment metagenome</name>
    <dbReference type="NCBI Taxonomy" id="412755"/>
    <lineage>
        <taxon>unclassified sequences</taxon>
        <taxon>metagenomes</taxon>
        <taxon>ecological metagenomes</taxon>
    </lineage>
</organism>
<dbReference type="SUPFAM" id="SSF52540">
    <property type="entry name" value="P-loop containing nucleoside triphosphate hydrolases"/>
    <property type="match status" value="1"/>
</dbReference>
<evidence type="ECO:0008006" key="2">
    <source>
        <dbReference type="Google" id="ProtNLM"/>
    </source>
</evidence>
<dbReference type="AlphaFoldDB" id="A0A0F9EPE8"/>
<protein>
    <recommendedName>
        <fullName evidence="2">BREX system P-loop protein BrxC</fullName>
    </recommendedName>
</protein>
<dbReference type="InterPro" id="IPR027417">
    <property type="entry name" value="P-loop_NTPase"/>
</dbReference>
<feature type="non-terminal residue" evidence="1">
    <location>
        <position position="313"/>
    </location>
</feature>